<dbReference type="AlphaFoldDB" id="A0A1D1VTL1"/>
<name>A0A1D1VTL1_RAMVA</name>
<dbReference type="EMBL" id="BDGG01000011">
    <property type="protein sequence ID" value="GAV04860.1"/>
    <property type="molecule type" value="Genomic_DNA"/>
</dbReference>
<keyword evidence="2" id="KW-1185">Reference proteome</keyword>
<proteinExistence type="predicted"/>
<sequence>MYEAKTSGKKKEVLFQGKLRVTSVGVGEWSSQQHANLVEPFAEVYASYIRAMCQAELIDKHTLVSMANEADKVAEEARDWIYNAVRNTDNMLSQYRSS</sequence>
<organism evidence="1 2">
    <name type="scientific">Ramazzottius varieornatus</name>
    <name type="common">Water bear</name>
    <name type="synonym">Tardigrade</name>
    <dbReference type="NCBI Taxonomy" id="947166"/>
    <lineage>
        <taxon>Eukaryota</taxon>
        <taxon>Metazoa</taxon>
        <taxon>Ecdysozoa</taxon>
        <taxon>Tardigrada</taxon>
        <taxon>Eutardigrada</taxon>
        <taxon>Parachela</taxon>
        <taxon>Hypsibioidea</taxon>
        <taxon>Ramazzottiidae</taxon>
        <taxon>Ramazzottius</taxon>
    </lineage>
</organism>
<protein>
    <submittedName>
        <fullName evidence="1">Uncharacterized protein</fullName>
    </submittedName>
</protein>
<dbReference type="Proteomes" id="UP000186922">
    <property type="component" value="Unassembled WGS sequence"/>
</dbReference>
<reference evidence="1 2" key="1">
    <citation type="journal article" date="2016" name="Nat. Commun.">
        <title>Extremotolerant tardigrade genome and improved radiotolerance of human cultured cells by tardigrade-unique protein.</title>
        <authorList>
            <person name="Hashimoto T."/>
            <person name="Horikawa D.D."/>
            <person name="Saito Y."/>
            <person name="Kuwahara H."/>
            <person name="Kozuka-Hata H."/>
            <person name="Shin-I T."/>
            <person name="Minakuchi Y."/>
            <person name="Ohishi K."/>
            <person name="Motoyama A."/>
            <person name="Aizu T."/>
            <person name="Enomoto A."/>
            <person name="Kondo K."/>
            <person name="Tanaka S."/>
            <person name="Hara Y."/>
            <person name="Koshikawa S."/>
            <person name="Sagara H."/>
            <person name="Miura T."/>
            <person name="Yokobori S."/>
            <person name="Miyagawa K."/>
            <person name="Suzuki Y."/>
            <person name="Kubo T."/>
            <person name="Oyama M."/>
            <person name="Kohara Y."/>
            <person name="Fujiyama A."/>
            <person name="Arakawa K."/>
            <person name="Katayama T."/>
            <person name="Toyoda A."/>
            <person name="Kunieda T."/>
        </authorList>
    </citation>
    <scope>NUCLEOTIDE SEQUENCE [LARGE SCALE GENOMIC DNA]</scope>
    <source>
        <strain evidence="1 2">YOKOZUNA-1</strain>
    </source>
</reference>
<evidence type="ECO:0000313" key="2">
    <source>
        <dbReference type="Proteomes" id="UP000186922"/>
    </source>
</evidence>
<accession>A0A1D1VTL1</accession>
<gene>
    <name evidence="1" type="primary">RvY_15072-1</name>
    <name evidence="1" type="synonym">RvY_15072.1</name>
    <name evidence="1" type="ORF">RvY_15072</name>
</gene>
<evidence type="ECO:0000313" key="1">
    <source>
        <dbReference type="EMBL" id="GAV04860.1"/>
    </source>
</evidence>
<comment type="caution">
    <text evidence="1">The sequence shown here is derived from an EMBL/GenBank/DDBJ whole genome shotgun (WGS) entry which is preliminary data.</text>
</comment>